<dbReference type="PANTHER" id="PTHR33923">
    <property type="entry name" value="CALMODULIN-BINDING PROTEIN-RELATED"/>
    <property type="match status" value="1"/>
</dbReference>
<evidence type="ECO:0000313" key="3">
    <source>
        <dbReference type="EMBL" id="MBA4677536.1"/>
    </source>
</evidence>
<accession>A0A7C9AWX0</accession>
<dbReference type="SMART" id="SM01054">
    <property type="entry name" value="CaM_binding"/>
    <property type="match status" value="1"/>
</dbReference>
<sequence>MSWRKENKDIEEAREFNPRGPNFLPLEPDPEAEKVDLRHQEMDERRNAEEWMFDYALQKTVNQLAPARKRKVALLVEAFESVMPMAKCEPHMRRNSSGFAHARPTQACS</sequence>
<reference evidence="3" key="2">
    <citation type="submission" date="2020-07" db="EMBL/GenBank/DDBJ databases">
        <authorList>
            <person name="Vera ALvarez R."/>
            <person name="Arias-Moreno D.M."/>
            <person name="Jimenez-Jacinto V."/>
            <person name="Jimenez-Bremont J.F."/>
            <person name="Swaminathan K."/>
            <person name="Moose S.P."/>
            <person name="Guerrero-Gonzalez M.L."/>
            <person name="Marino-Ramirez L."/>
            <person name="Landsman D."/>
            <person name="Rodriguez-Kessler M."/>
            <person name="Delgado-Sanchez P."/>
        </authorList>
    </citation>
    <scope>NUCLEOTIDE SEQUENCE</scope>
    <source>
        <tissue evidence="3">Cladode</tissue>
    </source>
</reference>
<evidence type="ECO:0000256" key="1">
    <source>
        <dbReference type="SAM" id="MobiDB-lite"/>
    </source>
</evidence>
<evidence type="ECO:0000259" key="2">
    <source>
        <dbReference type="SMART" id="SM01054"/>
    </source>
</evidence>
<feature type="region of interest" description="Disordered" evidence="1">
    <location>
        <begin position="1"/>
        <end position="29"/>
    </location>
</feature>
<dbReference type="Pfam" id="PF07839">
    <property type="entry name" value="CaM_binding"/>
    <property type="match status" value="1"/>
</dbReference>
<name>A0A7C9AWX0_OPUST</name>
<feature type="domain" description="Calmodulin-binding" evidence="2">
    <location>
        <begin position="2"/>
        <end position="84"/>
    </location>
</feature>
<dbReference type="InterPro" id="IPR012417">
    <property type="entry name" value="CaM-bd_dom_pln"/>
</dbReference>
<dbReference type="GO" id="GO:0005516">
    <property type="term" value="F:calmodulin binding"/>
    <property type="evidence" value="ECO:0007669"/>
    <property type="project" value="InterPro"/>
</dbReference>
<dbReference type="PANTHER" id="PTHR33923:SF2">
    <property type="entry name" value="CALMODULIN-BINDING PROTEIN-RELATED"/>
    <property type="match status" value="1"/>
</dbReference>
<proteinExistence type="predicted"/>
<dbReference type="AlphaFoldDB" id="A0A7C9AWX0"/>
<organism evidence="3">
    <name type="scientific">Opuntia streptacantha</name>
    <name type="common">Prickly pear cactus</name>
    <name type="synonym">Opuntia cardona</name>
    <dbReference type="NCBI Taxonomy" id="393608"/>
    <lineage>
        <taxon>Eukaryota</taxon>
        <taxon>Viridiplantae</taxon>
        <taxon>Streptophyta</taxon>
        <taxon>Embryophyta</taxon>
        <taxon>Tracheophyta</taxon>
        <taxon>Spermatophyta</taxon>
        <taxon>Magnoliopsida</taxon>
        <taxon>eudicotyledons</taxon>
        <taxon>Gunneridae</taxon>
        <taxon>Pentapetalae</taxon>
        <taxon>Caryophyllales</taxon>
        <taxon>Cactineae</taxon>
        <taxon>Cactaceae</taxon>
        <taxon>Opuntioideae</taxon>
        <taxon>Opuntia</taxon>
    </lineage>
</organism>
<dbReference type="EMBL" id="GISG01275525">
    <property type="protein sequence ID" value="MBA4677536.1"/>
    <property type="molecule type" value="Transcribed_RNA"/>
</dbReference>
<feature type="compositionally biased region" description="Basic and acidic residues" evidence="1">
    <location>
        <begin position="1"/>
        <end position="17"/>
    </location>
</feature>
<protein>
    <recommendedName>
        <fullName evidence="2">Calmodulin-binding domain-containing protein</fullName>
    </recommendedName>
</protein>
<dbReference type="InterPro" id="IPR044681">
    <property type="entry name" value="PICBP-like"/>
</dbReference>
<reference evidence="3" key="1">
    <citation type="journal article" date="2013" name="J. Plant Res.">
        <title>Effect of fungi and light on seed germination of three Opuntia species from semiarid lands of central Mexico.</title>
        <authorList>
            <person name="Delgado-Sanchez P."/>
            <person name="Jimenez-Bremont J.F."/>
            <person name="Guerrero-Gonzalez Mde L."/>
            <person name="Flores J."/>
        </authorList>
    </citation>
    <scope>NUCLEOTIDE SEQUENCE</scope>
    <source>
        <tissue evidence="3">Cladode</tissue>
    </source>
</reference>